<reference evidence="6" key="1">
    <citation type="submission" date="2022-11" db="UniProtKB">
        <authorList>
            <consortium name="WormBaseParasite"/>
        </authorList>
    </citation>
    <scope>IDENTIFICATION</scope>
</reference>
<feature type="region of interest" description="Disordered" evidence="2">
    <location>
        <begin position="100"/>
        <end position="323"/>
    </location>
</feature>
<dbReference type="PANTHER" id="PTHR24637:SF420">
    <property type="entry name" value="NEMATODE CUTICLE COLLAGEN N-TERMINAL DOMAIN-CONTAINING PROTEIN"/>
    <property type="match status" value="1"/>
</dbReference>
<dbReference type="GO" id="GO:0042302">
    <property type="term" value="F:structural constituent of cuticle"/>
    <property type="evidence" value="ECO:0007669"/>
    <property type="project" value="InterPro"/>
</dbReference>
<evidence type="ECO:0000313" key="6">
    <source>
        <dbReference type="WBParaSite" id="sdigi.contig623.g9265.t1"/>
    </source>
</evidence>
<dbReference type="Pfam" id="PF01484">
    <property type="entry name" value="Col_cuticle_N"/>
    <property type="match status" value="1"/>
</dbReference>
<protein>
    <submittedName>
        <fullName evidence="6">Nematode cuticle collagen N-terminal domain-containing protein</fullName>
    </submittedName>
</protein>
<evidence type="ECO:0000256" key="2">
    <source>
        <dbReference type="SAM" id="MobiDB-lite"/>
    </source>
</evidence>
<sequence>MSNILATRKAVVIATTCSAISVLSTAVLLPLMHFHSQETISSMLSQVELCKAQSGDIWKQIALVGGKIRRSRSSYLNLPFSGNFPTAACCACSQGLPGPRGLPGKDGKPGKDGEPGKNGTDGRNGAYLPAPPPGTNSCQKCPPGPPGPPGFPGSKGVRGDPGPAGKPGKPGEPNRPGPPGPQGLRGEPGPPGPKGPPGDRGKVLNGAPPGPPGPPGSIGPRGPPGGKGHDGKAGQPGNQGVRGSIGERGSPGDTGLPGPPGLPGEPGFPGSCSHCPGVAASHISPEHHSEIHSPSAKPSVSAINSESLAETSDNSYSKSIPEEKEREYLWILK</sequence>
<evidence type="ECO:0000313" key="5">
    <source>
        <dbReference type="Proteomes" id="UP000887581"/>
    </source>
</evidence>
<feature type="compositionally biased region" description="Pro residues" evidence="2">
    <location>
        <begin position="142"/>
        <end position="151"/>
    </location>
</feature>
<feature type="compositionally biased region" description="Basic and acidic residues" evidence="2">
    <location>
        <begin position="103"/>
        <end position="115"/>
    </location>
</feature>
<keyword evidence="1" id="KW-0677">Repeat</keyword>
<dbReference type="Proteomes" id="UP000887581">
    <property type="component" value="Unplaced"/>
</dbReference>
<keyword evidence="3" id="KW-0472">Membrane</keyword>
<evidence type="ECO:0000259" key="4">
    <source>
        <dbReference type="SMART" id="SM01088"/>
    </source>
</evidence>
<dbReference type="SMART" id="SM01088">
    <property type="entry name" value="Col_cuticle_N"/>
    <property type="match status" value="1"/>
</dbReference>
<organism evidence="5 6">
    <name type="scientific">Setaria digitata</name>
    <dbReference type="NCBI Taxonomy" id="48799"/>
    <lineage>
        <taxon>Eukaryota</taxon>
        <taxon>Metazoa</taxon>
        <taxon>Ecdysozoa</taxon>
        <taxon>Nematoda</taxon>
        <taxon>Chromadorea</taxon>
        <taxon>Rhabditida</taxon>
        <taxon>Spirurina</taxon>
        <taxon>Spiruromorpha</taxon>
        <taxon>Filarioidea</taxon>
        <taxon>Setariidae</taxon>
        <taxon>Setaria</taxon>
    </lineage>
</organism>
<keyword evidence="5" id="KW-1185">Reference proteome</keyword>
<feature type="compositionally biased region" description="Pro residues" evidence="2">
    <location>
        <begin position="208"/>
        <end position="223"/>
    </location>
</feature>
<evidence type="ECO:0000256" key="3">
    <source>
        <dbReference type="SAM" id="Phobius"/>
    </source>
</evidence>
<keyword evidence="3" id="KW-0812">Transmembrane</keyword>
<dbReference type="AlphaFoldDB" id="A0A915Q5K3"/>
<proteinExistence type="predicted"/>
<accession>A0A915Q5K3</accession>
<keyword evidence="3" id="KW-1133">Transmembrane helix</keyword>
<feature type="transmembrane region" description="Helical" evidence="3">
    <location>
        <begin position="12"/>
        <end position="34"/>
    </location>
</feature>
<evidence type="ECO:0000256" key="1">
    <source>
        <dbReference type="ARBA" id="ARBA00022737"/>
    </source>
</evidence>
<dbReference type="InterPro" id="IPR002486">
    <property type="entry name" value="Col_cuticle_N"/>
</dbReference>
<feature type="domain" description="Nematode cuticle collagen N-terminal" evidence="4">
    <location>
        <begin position="9"/>
        <end position="61"/>
    </location>
</feature>
<dbReference type="WBParaSite" id="sdigi.contig623.g9265.t1">
    <property type="protein sequence ID" value="sdigi.contig623.g9265.t1"/>
    <property type="gene ID" value="sdigi.contig623.g9265"/>
</dbReference>
<dbReference type="PANTHER" id="PTHR24637">
    <property type="entry name" value="COLLAGEN"/>
    <property type="match status" value="1"/>
</dbReference>
<feature type="compositionally biased region" description="Polar residues" evidence="2">
    <location>
        <begin position="296"/>
        <end position="318"/>
    </location>
</feature>
<name>A0A915Q5K3_9BILA</name>